<name>A0A814F7S4_9BILA</name>
<dbReference type="EMBL" id="CAJNOL010000280">
    <property type="protein sequence ID" value="CAF0981381.1"/>
    <property type="molecule type" value="Genomic_DNA"/>
</dbReference>
<keyword evidence="6 8" id="KW-0406">Ion transport</keyword>
<feature type="transmembrane region" description="Helical" evidence="8">
    <location>
        <begin position="30"/>
        <end position="51"/>
    </location>
</feature>
<sequence>MTIRNKLKTTTDNECMLEHEDIKNSYNLDLHIISIFVLLIVSFLGTCFSIITTRVKRFYINPVIITTGKFFGSGVILGTGFIHMLPPAMELLTSPCLPESWNVYSAYAGLFAMLAILAMQLIEFIAHERHPPKIDPISNGQNEEPKMQKQVEMETSIAVVVNTPVEISKPKHHHDHDHHHHHHHHGIALQNDPQTDKISAYLLEFGIALHSVLIGVALGTASESFVALFIALCFHQFFESIALGAQFARLDRLPLRSIILMVIFFVFTTPVGIAIGIGIHSGTYNPNSIAALLVNGILEAISGGILIYVALINLITAEMGANAKEFHLLSKKLKLLYFIALYAGVAAMSIIGIWA</sequence>
<dbReference type="Pfam" id="PF02535">
    <property type="entry name" value="Zip"/>
    <property type="match status" value="1"/>
</dbReference>
<feature type="transmembrane region" description="Helical" evidence="8">
    <location>
        <begin position="63"/>
        <end position="84"/>
    </location>
</feature>
<reference evidence="10" key="1">
    <citation type="submission" date="2021-02" db="EMBL/GenBank/DDBJ databases">
        <authorList>
            <person name="Nowell W R."/>
        </authorList>
    </citation>
    <scope>NUCLEOTIDE SEQUENCE</scope>
</reference>
<evidence type="ECO:0000256" key="1">
    <source>
        <dbReference type="ARBA" id="ARBA00004141"/>
    </source>
</evidence>
<evidence type="ECO:0000313" key="10">
    <source>
        <dbReference type="EMBL" id="CAF0981381.1"/>
    </source>
</evidence>
<feature type="compositionally biased region" description="Basic residues" evidence="9">
    <location>
        <begin position="170"/>
        <end position="186"/>
    </location>
</feature>
<keyword evidence="4 8" id="KW-0812">Transmembrane</keyword>
<organism evidence="10 11">
    <name type="scientific">Rotaria sordida</name>
    <dbReference type="NCBI Taxonomy" id="392033"/>
    <lineage>
        <taxon>Eukaryota</taxon>
        <taxon>Metazoa</taxon>
        <taxon>Spiralia</taxon>
        <taxon>Gnathifera</taxon>
        <taxon>Rotifera</taxon>
        <taxon>Eurotatoria</taxon>
        <taxon>Bdelloidea</taxon>
        <taxon>Philodinida</taxon>
        <taxon>Philodinidae</taxon>
        <taxon>Rotaria</taxon>
    </lineage>
</organism>
<comment type="caution">
    <text evidence="10">The sequence shown here is derived from an EMBL/GenBank/DDBJ whole genome shotgun (WGS) entry which is preliminary data.</text>
</comment>
<evidence type="ECO:0000256" key="6">
    <source>
        <dbReference type="ARBA" id="ARBA00023065"/>
    </source>
</evidence>
<comment type="similarity">
    <text evidence="2 8">Belongs to the ZIP transporter (TC 2.A.5) family.</text>
</comment>
<accession>A0A814F7S4</accession>
<keyword evidence="11" id="KW-1185">Reference proteome</keyword>
<dbReference type="InterPro" id="IPR004698">
    <property type="entry name" value="Zn/Fe_permease_fun/pln"/>
</dbReference>
<evidence type="ECO:0000313" key="11">
    <source>
        <dbReference type="Proteomes" id="UP000663870"/>
    </source>
</evidence>
<dbReference type="NCBIfam" id="TIGR00820">
    <property type="entry name" value="zip"/>
    <property type="match status" value="1"/>
</dbReference>
<dbReference type="PANTHER" id="PTHR11040:SF44">
    <property type="entry name" value="PROTEIN ZNTC-RELATED"/>
    <property type="match status" value="1"/>
</dbReference>
<dbReference type="GO" id="GO:0005886">
    <property type="term" value="C:plasma membrane"/>
    <property type="evidence" value="ECO:0007669"/>
    <property type="project" value="TreeGrafter"/>
</dbReference>
<dbReference type="GO" id="GO:0005385">
    <property type="term" value="F:zinc ion transmembrane transporter activity"/>
    <property type="evidence" value="ECO:0007669"/>
    <property type="project" value="InterPro"/>
</dbReference>
<keyword evidence="7 8" id="KW-0472">Membrane</keyword>
<dbReference type="InterPro" id="IPR003689">
    <property type="entry name" value="ZIP"/>
</dbReference>
<dbReference type="Proteomes" id="UP000663870">
    <property type="component" value="Unassembled WGS sequence"/>
</dbReference>
<feature type="transmembrane region" description="Helical" evidence="8">
    <location>
        <begin position="257"/>
        <end position="277"/>
    </location>
</feature>
<feature type="transmembrane region" description="Helical" evidence="8">
    <location>
        <begin position="289"/>
        <end position="314"/>
    </location>
</feature>
<comment type="subcellular location">
    <subcellularLocation>
        <location evidence="1 8">Membrane</location>
        <topology evidence="1 8">Multi-pass membrane protein</topology>
    </subcellularLocation>
</comment>
<dbReference type="AlphaFoldDB" id="A0A814F7S4"/>
<evidence type="ECO:0000256" key="8">
    <source>
        <dbReference type="RuleBase" id="RU362088"/>
    </source>
</evidence>
<feature type="transmembrane region" description="Helical" evidence="8">
    <location>
        <begin position="104"/>
        <end position="126"/>
    </location>
</feature>
<evidence type="ECO:0000256" key="4">
    <source>
        <dbReference type="ARBA" id="ARBA00022692"/>
    </source>
</evidence>
<evidence type="ECO:0000256" key="5">
    <source>
        <dbReference type="ARBA" id="ARBA00022989"/>
    </source>
</evidence>
<keyword evidence="3 8" id="KW-0813">Transport</keyword>
<dbReference type="PANTHER" id="PTHR11040">
    <property type="entry name" value="ZINC/IRON TRANSPORTER"/>
    <property type="match status" value="1"/>
</dbReference>
<evidence type="ECO:0000256" key="9">
    <source>
        <dbReference type="SAM" id="MobiDB-lite"/>
    </source>
</evidence>
<gene>
    <name evidence="10" type="ORF">JXQ802_LOCUS13195</name>
</gene>
<feature type="transmembrane region" description="Helical" evidence="8">
    <location>
        <begin position="335"/>
        <end position="354"/>
    </location>
</feature>
<evidence type="ECO:0000256" key="2">
    <source>
        <dbReference type="ARBA" id="ARBA00006939"/>
    </source>
</evidence>
<protein>
    <submittedName>
        <fullName evidence="10">Uncharacterized protein</fullName>
    </submittedName>
</protein>
<keyword evidence="5 8" id="KW-1133">Transmembrane helix</keyword>
<evidence type="ECO:0000256" key="7">
    <source>
        <dbReference type="ARBA" id="ARBA00023136"/>
    </source>
</evidence>
<evidence type="ECO:0000256" key="3">
    <source>
        <dbReference type="ARBA" id="ARBA00022448"/>
    </source>
</evidence>
<feature type="region of interest" description="Disordered" evidence="9">
    <location>
        <begin position="170"/>
        <end position="189"/>
    </location>
</feature>
<proteinExistence type="inferred from homology"/>
<feature type="transmembrane region" description="Helical" evidence="8">
    <location>
        <begin position="225"/>
        <end position="245"/>
    </location>
</feature>
<feature type="transmembrane region" description="Helical" evidence="8">
    <location>
        <begin position="200"/>
        <end position="219"/>
    </location>
</feature>